<proteinExistence type="predicted"/>
<dbReference type="Proteomes" id="UP001234178">
    <property type="component" value="Unassembled WGS sequence"/>
</dbReference>
<keyword evidence="3" id="KW-1185">Reference proteome</keyword>
<comment type="caution">
    <text evidence="2">The sequence shown here is derived from an EMBL/GenBank/DDBJ whole genome shotgun (WGS) entry which is preliminary data.</text>
</comment>
<sequence>MKKSVGSCGGTSPMLMRPFSSSLTSLAHLEANRRGSLRGKRQQQPGHKASHISLKHSDDRRAPYSHDCAWHSVVLVELSDYIGSQSASARYVIEFDDNVKQNVYYPRVQLICDFGSISQ</sequence>
<organism evidence="2 3">
    <name type="scientific">Daphnia magna</name>
    <dbReference type="NCBI Taxonomy" id="35525"/>
    <lineage>
        <taxon>Eukaryota</taxon>
        <taxon>Metazoa</taxon>
        <taxon>Ecdysozoa</taxon>
        <taxon>Arthropoda</taxon>
        <taxon>Crustacea</taxon>
        <taxon>Branchiopoda</taxon>
        <taxon>Diplostraca</taxon>
        <taxon>Cladocera</taxon>
        <taxon>Anomopoda</taxon>
        <taxon>Daphniidae</taxon>
        <taxon>Daphnia</taxon>
    </lineage>
</organism>
<feature type="region of interest" description="Disordered" evidence="1">
    <location>
        <begin position="32"/>
        <end position="61"/>
    </location>
</feature>
<evidence type="ECO:0000256" key="1">
    <source>
        <dbReference type="SAM" id="MobiDB-lite"/>
    </source>
</evidence>
<name>A0ABQ9Z696_9CRUS</name>
<gene>
    <name evidence="2" type="ORF">OUZ56_013561</name>
</gene>
<evidence type="ECO:0008006" key="4">
    <source>
        <dbReference type="Google" id="ProtNLM"/>
    </source>
</evidence>
<accession>A0ABQ9Z696</accession>
<reference evidence="2 3" key="1">
    <citation type="journal article" date="2023" name="Nucleic Acids Res.">
        <title>The hologenome of Daphnia magna reveals possible DNA methylation and microbiome-mediated evolution of the host genome.</title>
        <authorList>
            <person name="Chaturvedi A."/>
            <person name="Li X."/>
            <person name="Dhandapani V."/>
            <person name="Marshall H."/>
            <person name="Kissane S."/>
            <person name="Cuenca-Cambronero M."/>
            <person name="Asole G."/>
            <person name="Calvet F."/>
            <person name="Ruiz-Romero M."/>
            <person name="Marangio P."/>
            <person name="Guigo R."/>
            <person name="Rago D."/>
            <person name="Mirbahai L."/>
            <person name="Eastwood N."/>
            <person name="Colbourne J.K."/>
            <person name="Zhou J."/>
            <person name="Mallon E."/>
            <person name="Orsini L."/>
        </authorList>
    </citation>
    <scope>NUCLEOTIDE SEQUENCE [LARGE SCALE GENOMIC DNA]</scope>
    <source>
        <strain evidence="2">LRV0_1</strain>
    </source>
</reference>
<protein>
    <recommendedName>
        <fullName evidence="4">Tudor domain-containing protein</fullName>
    </recommendedName>
</protein>
<dbReference type="EMBL" id="JAOYFB010000002">
    <property type="protein sequence ID" value="KAK4008421.1"/>
    <property type="molecule type" value="Genomic_DNA"/>
</dbReference>
<evidence type="ECO:0000313" key="2">
    <source>
        <dbReference type="EMBL" id="KAK4008421.1"/>
    </source>
</evidence>
<evidence type="ECO:0000313" key="3">
    <source>
        <dbReference type="Proteomes" id="UP001234178"/>
    </source>
</evidence>